<feature type="transmembrane region" description="Helical" evidence="1">
    <location>
        <begin position="131"/>
        <end position="151"/>
    </location>
</feature>
<proteinExistence type="predicted"/>
<feature type="transmembrane region" description="Helical" evidence="1">
    <location>
        <begin position="99"/>
        <end position="119"/>
    </location>
</feature>
<dbReference type="EMBL" id="NJBA01000003">
    <property type="protein sequence ID" value="OWP51414.1"/>
    <property type="molecule type" value="Genomic_DNA"/>
</dbReference>
<feature type="transmembrane region" description="Helical" evidence="1">
    <location>
        <begin position="69"/>
        <end position="87"/>
    </location>
</feature>
<reference evidence="2 3" key="1">
    <citation type="submission" date="2017-06" db="EMBL/GenBank/DDBJ databases">
        <title>Draft genome of Pseudomonas nitroreducens DF05.</title>
        <authorList>
            <person name="Iyer R."/>
        </authorList>
    </citation>
    <scope>NUCLEOTIDE SEQUENCE [LARGE SCALE GENOMIC DNA]</scope>
    <source>
        <strain evidence="2 3">DF05</strain>
    </source>
</reference>
<keyword evidence="1" id="KW-0812">Transmembrane</keyword>
<feature type="transmembrane region" description="Helical" evidence="1">
    <location>
        <begin position="171"/>
        <end position="199"/>
    </location>
</feature>
<dbReference type="AlphaFoldDB" id="A0A246FAT1"/>
<gene>
    <name evidence="2" type="ORF">CEG18_11210</name>
</gene>
<evidence type="ECO:0000313" key="2">
    <source>
        <dbReference type="EMBL" id="OWP51414.1"/>
    </source>
</evidence>
<name>A0A246FAT1_PSENT</name>
<accession>A0A246FAT1</accession>
<keyword evidence="1" id="KW-0472">Membrane</keyword>
<dbReference type="RefSeq" id="WP_088417541.1">
    <property type="nucleotide sequence ID" value="NZ_NJBA01000003.1"/>
</dbReference>
<dbReference type="Proteomes" id="UP000198145">
    <property type="component" value="Unassembled WGS sequence"/>
</dbReference>
<sequence length="213" mass="23462">MEQNPYAAPKVELVDQSAPGAFLAGRWNPGHLRLLGWLSLALLLCDVVLFVLSFAAALHESSTWQRYELWVGVLSTVLGCFLLWRTRSFLEDRFNARGLAWPVGLSIAIALAMQVYSLIFDEQLSGEFNGALMGFMGLFVPTGIVTLWYGIRLLKIELPYPSVKVMGWLEVSSGLCLLSVLLFLPGTALAMASLLPLALMFLRAARELEGAAR</sequence>
<evidence type="ECO:0000313" key="3">
    <source>
        <dbReference type="Proteomes" id="UP000198145"/>
    </source>
</evidence>
<comment type="caution">
    <text evidence="2">The sequence shown here is derived from an EMBL/GenBank/DDBJ whole genome shotgun (WGS) entry which is preliminary data.</text>
</comment>
<evidence type="ECO:0000256" key="1">
    <source>
        <dbReference type="SAM" id="Phobius"/>
    </source>
</evidence>
<feature type="transmembrane region" description="Helical" evidence="1">
    <location>
        <begin position="34"/>
        <end position="57"/>
    </location>
</feature>
<dbReference type="eggNOG" id="ENOG50343SV">
    <property type="taxonomic scope" value="Bacteria"/>
</dbReference>
<keyword evidence="1" id="KW-1133">Transmembrane helix</keyword>
<organism evidence="2 3">
    <name type="scientific">Pseudomonas nitroreducens</name>
    <dbReference type="NCBI Taxonomy" id="46680"/>
    <lineage>
        <taxon>Bacteria</taxon>
        <taxon>Pseudomonadati</taxon>
        <taxon>Pseudomonadota</taxon>
        <taxon>Gammaproteobacteria</taxon>
        <taxon>Pseudomonadales</taxon>
        <taxon>Pseudomonadaceae</taxon>
        <taxon>Pseudomonas</taxon>
    </lineage>
</organism>
<protein>
    <submittedName>
        <fullName evidence="2">Uncharacterized protein</fullName>
    </submittedName>
</protein>